<name>A0A9P4M025_9PEZI</name>
<feature type="compositionally biased region" description="Basic and acidic residues" evidence="1">
    <location>
        <begin position="483"/>
        <end position="494"/>
    </location>
</feature>
<feature type="compositionally biased region" description="Basic and acidic residues" evidence="1">
    <location>
        <begin position="417"/>
        <end position="431"/>
    </location>
</feature>
<sequence length="726" mass="80275">MLPEASLWGWRGPKLLGVQGASATGPSAMQPNSEQIHEATTRHPHRIGTMSPTEATRRDACDHRDRALLDQTDGRSPSRPLRVRPTARMQRSPHGAVPWALPGRQLHTASMAAVPDRQQENTTPRESHRYIAVHARLITPTTRLGAAQLKCLSLSYIPAKPPKQAKNRRLQRHSGNNKNALTNRQKQHFAKVRTQLQHVTTAHRSPFAPDYLAAEHPAEIRVSDHSSKLPQAAAPRSDGGRDRQQTLDEFEDVAPVIETGWARDVESTVELTRLFITKADPMQIGRIVPESHNRPEISYPDNEEEQMRALPANHAEECAPADPLLDVDRLLEELHHSSSMRSASRPPVQLTEEPDDVVNVPETLLAGAAEGYQSQTTHVQDTDRLETGRQGHTIDDRTRLSSQPFRLVFKPTPKVISDGHLDRSEMPDAPDRSGTASRSSHVSTPVLCGNGGDEGDNGLWRELLSIPSDSAKHVGSTEVNSDDNSREVATRDDPGELPTAFFRQRQRISTQTQRNSQHTDSQPQNIHSSAQASYDGSSTCDALYAEDFMSKSQTQLGSASSSLQQIKSLAGKQTKHAPPAHDEMAEEDALWKRFVFAHEIDPSHGFSSEASDWDSLSLALGSEPGKLSVAESRGQLPNIEPIPMSIPWQRSEATLRRWKWAWNGGGRERGEAAERLPGQAGELLSREMRSGRQLKDDDDDDEKWADTSTSTLDGIPVSDEIDEIAD</sequence>
<feature type="compositionally biased region" description="Low complexity" evidence="1">
    <location>
        <begin position="507"/>
        <end position="516"/>
    </location>
</feature>
<feature type="compositionally biased region" description="Polar residues" evidence="1">
    <location>
        <begin position="434"/>
        <end position="443"/>
    </location>
</feature>
<dbReference type="EMBL" id="ML978720">
    <property type="protein sequence ID" value="KAF2087478.1"/>
    <property type="molecule type" value="Genomic_DNA"/>
</dbReference>
<evidence type="ECO:0000313" key="2">
    <source>
        <dbReference type="EMBL" id="KAF2087478.1"/>
    </source>
</evidence>
<feature type="region of interest" description="Disordered" evidence="1">
    <location>
        <begin position="67"/>
        <end position="100"/>
    </location>
</feature>
<keyword evidence="3" id="KW-1185">Reference proteome</keyword>
<feature type="compositionally biased region" description="Polar residues" evidence="1">
    <location>
        <begin position="518"/>
        <end position="534"/>
    </location>
</feature>
<feature type="compositionally biased region" description="Basic residues" evidence="1">
    <location>
        <begin position="163"/>
        <end position="172"/>
    </location>
</feature>
<dbReference type="AlphaFoldDB" id="A0A9P4M025"/>
<feature type="region of interest" description="Disordered" evidence="1">
    <location>
        <begin position="667"/>
        <end position="726"/>
    </location>
</feature>
<proteinExistence type="predicted"/>
<feature type="region of interest" description="Disordered" evidence="1">
    <location>
        <begin position="160"/>
        <end position="186"/>
    </location>
</feature>
<accession>A0A9P4M025</accession>
<dbReference type="Proteomes" id="UP000799776">
    <property type="component" value="Unassembled WGS sequence"/>
</dbReference>
<reference evidence="2" key="1">
    <citation type="journal article" date="2020" name="Stud. Mycol.">
        <title>101 Dothideomycetes genomes: a test case for predicting lifestyles and emergence of pathogens.</title>
        <authorList>
            <person name="Haridas S."/>
            <person name="Albert R."/>
            <person name="Binder M."/>
            <person name="Bloem J."/>
            <person name="Labutti K."/>
            <person name="Salamov A."/>
            <person name="Andreopoulos B."/>
            <person name="Baker S."/>
            <person name="Barry K."/>
            <person name="Bills G."/>
            <person name="Bluhm B."/>
            <person name="Cannon C."/>
            <person name="Castanera R."/>
            <person name="Culley D."/>
            <person name="Daum C."/>
            <person name="Ezra D."/>
            <person name="Gonzalez J."/>
            <person name="Henrissat B."/>
            <person name="Kuo A."/>
            <person name="Liang C."/>
            <person name="Lipzen A."/>
            <person name="Lutzoni F."/>
            <person name="Magnuson J."/>
            <person name="Mondo S."/>
            <person name="Nolan M."/>
            <person name="Ohm R."/>
            <person name="Pangilinan J."/>
            <person name="Park H.-J."/>
            <person name="Ramirez L."/>
            <person name="Alfaro M."/>
            <person name="Sun H."/>
            <person name="Tritt A."/>
            <person name="Yoshinaga Y."/>
            <person name="Zwiers L.-H."/>
            <person name="Turgeon B."/>
            <person name="Goodwin S."/>
            <person name="Spatafora J."/>
            <person name="Crous P."/>
            <person name="Grigoriev I."/>
        </authorList>
    </citation>
    <scope>NUCLEOTIDE SEQUENCE</scope>
    <source>
        <strain evidence="2">CBS 121410</strain>
    </source>
</reference>
<evidence type="ECO:0000256" key="1">
    <source>
        <dbReference type="SAM" id="MobiDB-lite"/>
    </source>
</evidence>
<comment type="caution">
    <text evidence="2">The sequence shown here is derived from an EMBL/GenBank/DDBJ whole genome shotgun (WGS) entry which is preliminary data.</text>
</comment>
<gene>
    <name evidence="2" type="ORF">K490DRAFT_57083</name>
</gene>
<feature type="region of interest" description="Disordered" evidence="1">
    <location>
        <begin position="221"/>
        <end position="243"/>
    </location>
</feature>
<feature type="compositionally biased region" description="Basic and acidic residues" evidence="1">
    <location>
        <begin position="684"/>
        <end position="695"/>
    </location>
</feature>
<evidence type="ECO:0000313" key="3">
    <source>
        <dbReference type="Proteomes" id="UP000799776"/>
    </source>
</evidence>
<organism evidence="2 3">
    <name type="scientific">Saccharata proteae CBS 121410</name>
    <dbReference type="NCBI Taxonomy" id="1314787"/>
    <lineage>
        <taxon>Eukaryota</taxon>
        <taxon>Fungi</taxon>
        <taxon>Dikarya</taxon>
        <taxon>Ascomycota</taxon>
        <taxon>Pezizomycotina</taxon>
        <taxon>Dothideomycetes</taxon>
        <taxon>Dothideomycetes incertae sedis</taxon>
        <taxon>Botryosphaeriales</taxon>
        <taxon>Saccharataceae</taxon>
        <taxon>Saccharata</taxon>
    </lineage>
</organism>
<feature type="compositionally biased region" description="Polar residues" evidence="1">
    <location>
        <begin position="173"/>
        <end position="184"/>
    </location>
</feature>
<dbReference type="OrthoDB" id="5426563at2759"/>
<feature type="region of interest" description="Disordered" evidence="1">
    <location>
        <begin position="411"/>
        <end position="454"/>
    </location>
</feature>
<protein>
    <submittedName>
        <fullName evidence="2">Uncharacterized protein</fullName>
    </submittedName>
</protein>
<feature type="region of interest" description="Disordered" evidence="1">
    <location>
        <begin position="471"/>
        <end position="534"/>
    </location>
</feature>